<dbReference type="PRINTS" id="PR00111">
    <property type="entry name" value="ABHYDROLASE"/>
</dbReference>
<evidence type="ECO:0000256" key="1">
    <source>
        <dbReference type="ARBA" id="ARBA00038128"/>
    </source>
</evidence>
<organism evidence="3 4">
    <name type="scientific">Epilithonimonas hominis</name>
    <dbReference type="NCBI Taxonomy" id="420404"/>
    <lineage>
        <taxon>Bacteria</taxon>
        <taxon>Pseudomonadati</taxon>
        <taxon>Bacteroidota</taxon>
        <taxon>Flavobacteriia</taxon>
        <taxon>Flavobacteriales</taxon>
        <taxon>Weeksellaceae</taxon>
        <taxon>Chryseobacterium group</taxon>
        <taxon>Epilithonimonas</taxon>
    </lineage>
</organism>
<evidence type="ECO:0000313" key="3">
    <source>
        <dbReference type="EMBL" id="SEH95725.1"/>
    </source>
</evidence>
<name>A0A1H6M3H9_9FLAO</name>
<accession>A0A1H6M3H9</accession>
<dbReference type="EMBL" id="FNWX01000064">
    <property type="protein sequence ID" value="SEH95725.1"/>
    <property type="molecule type" value="Genomic_DNA"/>
</dbReference>
<dbReference type="Pfam" id="PF00561">
    <property type="entry name" value="Abhydrolase_1"/>
    <property type="match status" value="1"/>
</dbReference>
<dbReference type="InterPro" id="IPR050471">
    <property type="entry name" value="AB_hydrolase"/>
</dbReference>
<dbReference type="PRINTS" id="PR00412">
    <property type="entry name" value="EPOXHYDRLASE"/>
</dbReference>
<reference evidence="4" key="1">
    <citation type="submission" date="2016-10" db="EMBL/GenBank/DDBJ databases">
        <authorList>
            <person name="Varghese N."/>
            <person name="Submissions S."/>
        </authorList>
    </citation>
    <scope>NUCLEOTIDE SEQUENCE [LARGE SCALE GENOMIC DNA]</scope>
    <source>
        <strain evidence="4">DSM 19326</strain>
    </source>
</reference>
<keyword evidence="4" id="KW-1185">Reference proteome</keyword>
<dbReference type="Proteomes" id="UP000198555">
    <property type="component" value="Unassembled WGS sequence"/>
</dbReference>
<dbReference type="InterPro" id="IPR000639">
    <property type="entry name" value="Epox_hydrolase-like"/>
</dbReference>
<dbReference type="InterPro" id="IPR000073">
    <property type="entry name" value="AB_hydrolase_1"/>
</dbReference>
<evidence type="ECO:0000313" key="4">
    <source>
        <dbReference type="Proteomes" id="UP000198555"/>
    </source>
</evidence>
<dbReference type="RefSeq" id="WP_089771061.1">
    <property type="nucleotide sequence ID" value="NZ_FNWX01000064.1"/>
</dbReference>
<gene>
    <name evidence="3" type="ORF">SAMN05421793_1648</name>
</gene>
<dbReference type="AlphaFoldDB" id="A0A1H6M3H9"/>
<dbReference type="Gene3D" id="3.40.50.1820">
    <property type="entry name" value="alpha/beta hydrolase"/>
    <property type="match status" value="1"/>
</dbReference>
<dbReference type="InterPro" id="IPR029058">
    <property type="entry name" value="AB_hydrolase_fold"/>
</dbReference>
<evidence type="ECO:0000259" key="2">
    <source>
        <dbReference type="Pfam" id="PF00561"/>
    </source>
</evidence>
<dbReference type="GO" id="GO:0003824">
    <property type="term" value="F:catalytic activity"/>
    <property type="evidence" value="ECO:0007669"/>
    <property type="project" value="InterPro"/>
</dbReference>
<dbReference type="STRING" id="420404.SAMN05421793_1648"/>
<sequence length="273" mass="30548">MPYITKDLDKNYSIYYEDLGEGQPVILIHGWPLSGKSWELQVQALLNVGYRVITYDRKGFGKSFVSDHCYDYTTLAEDLNEVIEQLELKNVALVGFSMGGGEVVRYLTNYGSKNISKIALVASIIPLVKKKEDNPDGVPQEKLDEILDNLRKDRLVFLEGFHADFYNYGLISRTVSQKQLDFDWSISSQSSPIATIKAAESWANTDFRLELNSITIPTLIVHGDEDKIVPIATAADQAAKMIGHSQYHVIAGAPHGLNVTHADELNKILIEFL</sequence>
<proteinExistence type="inferred from homology"/>
<dbReference type="SUPFAM" id="SSF53474">
    <property type="entry name" value="alpha/beta-Hydrolases"/>
    <property type="match status" value="1"/>
</dbReference>
<dbReference type="FunFam" id="3.40.50.1820:FF:000205">
    <property type="entry name" value="Non-haem bromoperoxidase BPO-A2"/>
    <property type="match status" value="1"/>
</dbReference>
<protein>
    <submittedName>
        <fullName evidence="3">Pimeloyl-ACP methyl ester carboxylesterase</fullName>
    </submittedName>
</protein>
<feature type="domain" description="AB hydrolase-1" evidence="2">
    <location>
        <begin position="24"/>
        <end position="261"/>
    </location>
</feature>
<dbReference type="PANTHER" id="PTHR43433">
    <property type="entry name" value="HYDROLASE, ALPHA/BETA FOLD FAMILY PROTEIN"/>
    <property type="match status" value="1"/>
</dbReference>
<comment type="similarity">
    <text evidence="1">Belongs to the AB hydrolase superfamily. Bacterial non-heme haloperoxidase / perhydrolase family.</text>
</comment>
<dbReference type="PANTHER" id="PTHR43433:SF4">
    <property type="entry name" value="NON-HEME CHLOROPEROXIDASE-RELATED"/>
    <property type="match status" value="1"/>
</dbReference>